<organism evidence="2 3">
    <name type="scientific">Knoellia koreensis</name>
    <dbReference type="NCBI Taxonomy" id="2730921"/>
    <lineage>
        <taxon>Bacteria</taxon>
        <taxon>Bacillati</taxon>
        <taxon>Actinomycetota</taxon>
        <taxon>Actinomycetes</taxon>
        <taxon>Micrococcales</taxon>
        <taxon>Intrasporangiaceae</taxon>
        <taxon>Knoellia</taxon>
    </lineage>
</organism>
<dbReference type="Gene3D" id="3.90.56.10">
    <property type="entry name" value="Monooxygenase component MmoB/DmpM"/>
    <property type="match status" value="1"/>
</dbReference>
<protein>
    <submittedName>
        <fullName evidence="2">Monooxygenase</fullName>
    </submittedName>
</protein>
<evidence type="ECO:0000313" key="3">
    <source>
        <dbReference type="Proteomes" id="UP000588586"/>
    </source>
</evidence>
<dbReference type="InterPro" id="IPR036889">
    <property type="entry name" value="mOase_MmoB_DmpM_sf"/>
</dbReference>
<dbReference type="InterPro" id="IPR003454">
    <property type="entry name" value="MOase_MmoB_DmpM"/>
</dbReference>
<comment type="similarity">
    <text evidence="1">Belongs to the TmoD/XamoD family.</text>
</comment>
<reference evidence="2 3" key="1">
    <citation type="submission" date="2020-04" db="EMBL/GenBank/DDBJ databases">
        <title>Knoellia sp. isolate from air conditioner.</title>
        <authorList>
            <person name="Chea S."/>
            <person name="Kim D.-U."/>
        </authorList>
    </citation>
    <scope>NUCLEOTIDE SEQUENCE [LARGE SCALE GENOMIC DNA]</scope>
    <source>
        <strain evidence="2 3">DB2414S</strain>
    </source>
</reference>
<keyword evidence="3" id="KW-1185">Reference proteome</keyword>
<dbReference type="EMBL" id="JABEPQ010000001">
    <property type="protein sequence ID" value="NNM45608.1"/>
    <property type="molecule type" value="Genomic_DNA"/>
</dbReference>
<name>A0A849HDW2_9MICO</name>
<evidence type="ECO:0000313" key="2">
    <source>
        <dbReference type="EMBL" id="NNM45608.1"/>
    </source>
</evidence>
<keyword evidence="2" id="KW-0560">Oxidoreductase</keyword>
<accession>A0A849HDW2</accession>
<keyword evidence="2" id="KW-0503">Monooxygenase</keyword>
<dbReference type="GO" id="GO:0004497">
    <property type="term" value="F:monooxygenase activity"/>
    <property type="evidence" value="ECO:0007669"/>
    <property type="project" value="UniProtKB-KW"/>
</dbReference>
<gene>
    <name evidence="2" type="ORF">HJG52_06255</name>
</gene>
<proteinExistence type="inferred from homology"/>
<evidence type="ECO:0000256" key="1">
    <source>
        <dbReference type="ARBA" id="ARBA00006313"/>
    </source>
</evidence>
<comment type="caution">
    <text evidence="2">The sequence shown here is derived from an EMBL/GenBank/DDBJ whole genome shotgun (WGS) entry which is preliminary data.</text>
</comment>
<dbReference type="Proteomes" id="UP000588586">
    <property type="component" value="Unassembled WGS sequence"/>
</dbReference>
<dbReference type="Pfam" id="PF02406">
    <property type="entry name" value="MmoB_DmpM"/>
    <property type="match status" value="1"/>
</dbReference>
<dbReference type="AlphaFoldDB" id="A0A849HDW2"/>
<dbReference type="SUPFAM" id="SSF56029">
    <property type="entry name" value="Monooxygenase (hydroxylase) regulatory protein"/>
    <property type="match status" value="1"/>
</dbReference>
<dbReference type="RefSeq" id="WP_171242608.1">
    <property type="nucleotide sequence ID" value="NZ_JABEPQ010000001.1"/>
</dbReference>
<sequence length="96" mass="11035">MSDTRVRNVGVDLQDANEENLRLVQAIVADNDGAQVTRMPGLVRVQVPSCMTIRRETVETHLGREWETPEFQLAIVSYFGHISTWEDDEIVIKWDH</sequence>